<accession>A0AAV4WNS6</accession>
<dbReference type="AlphaFoldDB" id="A0AAV4WNS6"/>
<reference evidence="1 2" key="1">
    <citation type="submission" date="2021-06" db="EMBL/GenBank/DDBJ databases">
        <title>Caerostris darwini draft genome.</title>
        <authorList>
            <person name="Kono N."/>
            <person name="Arakawa K."/>
        </authorList>
    </citation>
    <scope>NUCLEOTIDE SEQUENCE [LARGE SCALE GENOMIC DNA]</scope>
</reference>
<dbReference type="EMBL" id="BPLQ01014783">
    <property type="protein sequence ID" value="GIY83130.1"/>
    <property type="molecule type" value="Genomic_DNA"/>
</dbReference>
<gene>
    <name evidence="1" type="ORF">CDAR_390091</name>
</gene>
<protein>
    <submittedName>
        <fullName evidence="1">Uncharacterized protein</fullName>
    </submittedName>
</protein>
<proteinExistence type="predicted"/>
<keyword evidence="2" id="KW-1185">Reference proteome</keyword>
<evidence type="ECO:0000313" key="2">
    <source>
        <dbReference type="Proteomes" id="UP001054837"/>
    </source>
</evidence>
<evidence type="ECO:0000313" key="1">
    <source>
        <dbReference type="EMBL" id="GIY83130.1"/>
    </source>
</evidence>
<name>A0AAV4WNS6_9ARAC</name>
<sequence length="107" mass="11979">MDVETSDPTQLNHCNMSDDFHPWAPLTLLLEQIPFPLSGRENTTVCRGDNSDSLKGSSLSAFIWQCENIVFVSTFDASLQSSSSSMDRSGFRLRFVVKATVFGRGWR</sequence>
<organism evidence="1 2">
    <name type="scientific">Caerostris darwini</name>
    <dbReference type="NCBI Taxonomy" id="1538125"/>
    <lineage>
        <taxon>Eukaryota</taxon>
        <taxon>Metazoa</taxon>
        <taxon>Ecdysozoa</taxon>
        <taxon>Arthropoda</taxon>
        <taxon>Chelicerata</taxon>
        <taxon>Arachnida</taxon>
        <taxon>Araneae</taxon>
        <taxon>Araneomorphae</taxon>
        <taxon>Entelegynae</taxon>
        <taxon>Araneoidea</taxon>
        <taxon>Araneidae</taxon>
        <taxon>Caerostris</taxon>
    </lineage>
</organism>
<dbReference type="Proteomes" id="UP001054837">
    <property type="component" value="Unassembled WGS sequence"/>
</dbReference>
<comment type="caution">
    <text evidence="1">The sequence shown here is derived from an EMBL/GenBank/DDBJ whole genome shotgun (WGS) entry which is preliminary data.</text>
</comment>